<dbReference type="GO" id="GO:0005737">
    <property type="term" value="C:cytoplasm"/>
    <property type="evidence" value="ECO:0007669"/>
    <property type="project" value="UniProtKB-SubCell"/>
</dbReference>
<keyword evidence="5 6" id="KW-0067">ATP-binding</keyword>
<dbReference type="EMBL" id="CP159485">
    <property type="protein sequence ID" value="XCI28390.1"/>
    <property type="molecule type" value="Genomic_DNA"/>
</dbReference>
<dbReference type="GO" id="GO:0004642">
    <property type="term" value="F:phosphoribosylformylglycinamidine synthase activity"/>
    <property type="evidence" value="ECO:0007669"/>
    <property type="project" value="UniProtKB-UniRule"/>
</dbReference>
<keyword evidence="2 6" id="KW-0436">Ligase</keyword>
<proteinExistence type="inferred from homology"/>
<dbReference type="PANTHER" id="PTHR34696:SF1">
    <property type="entry name" value="PHOSPHORIBOSYLFORMYLGLYCINAMIDINE SYNTHASE SUBUNIT PURS"/>
    <property type="match status" value="1"/>
</dbReference>
<comment type="catalytic activity">
    <reaction evidence="6">
        <text>N(2)-formyl-N(1)-(5-phospho-beta-D-ribosyl)glycinamide + L-glutamine + ATP + H2O = 2-formamido-N(1)-(5-O-phospho-beta-D-ribosyl)acetamidine + L-glutamate + ADP + phosphate + H(+)</text>
        <dbReference type="Rhea" id="RHEA:17129"/>
        <dbReference type="ChEBI" id="CHEBI:15377"/>
        <dbReference type="ChEBI" id="CHEBI:15378"/>
        <dbReference type="ChEBI" id="CHEBI:29985"/>
        <dbReference type="ChEBI" id="CHEBI:30616"/>
        <dbReference type="ChEBI" id="CHEBI:43474"/>
        <dbReference type="ChEBI" id="CHEBI:58359"/>
        <dbReference type="ChEBI" id="CHEBI:147286"/>
        <dbReference type="ChEBI" id="CHEBI:147287"/>
        <dbReference type="ChEBI" id="CHEBI:456216"/>
        <dbReference type="EC" id="6.3.5.3"/>
    </reaction>
</comment>
<evidence type="ECO:0000256" key="6">
    <source>
        <dbReference type="HAMAP-Rule" id="MF_01926"/>
    </source>
</evidence>
<keyword evidence="1 6" id="KW-0963">Cytoplasm</keyword>
<keyword evidence="3 6" id="KW-0547">Nucleotide-binding</keyword>
<dbReference type="HAMAP" id="MF_01926">
    <property type="entry name" value="PurS"/>
    <property type="match status" value="1"/>
</dbReference>
<dbReference type="RefSeq" id="WP_353892955.1">
    <property type="nucleotide sequence ID" value="NZ_CP159485.1"/>
</dbReference>
<dbReference type="GO" id="GO:0005524">
    <property type="term" value="F:ATP binding"/>
    <property type="evidence" value="ECO:0007669"/>
    <property type="project" value="UniProtKB-UniRule"/>
</dbReference>
<evidence type="ECO:0000256" key="3">
    <source>
        <dbReference type="ARBA" id="ARBA00022741"/>
    </source>
</evidence>
<dbReference type="GO" id="GO:0006189">
    <property type="term" value="P:'de novo' IMP biosynthetic process"/>
    <property type="evidence" value="ECO:0007669"/>
    <property type="project" value="UniProtKB-UniRule"/>
</dbReference>
<accession>A0AAU8HS43</accession>
<reference evidence="7" key="1">
    <citation type="journal article" date="2018" name="Antonie Van Leeuwenhoek">
        <title>Proteinivorax hydrogeniformans sp. nov., an anaerobic, haloalkaliphilic bacterium fermenting proteinaceous compounds with high hydrogen production.</title>
        <authorList>
            <person name="Boltyanskaya Y."/>
            <person name="Detkova E."/>
            <person name="Pimenov N."/>
            <person name="Kevbrin V."/>
        </authorList>
    </citation>
    <scope>NUCLEOTIDE SEQUENCE</scope>
    <source>
        <strain evidence="7">Z-710</strain>
    </source>
</reference>
<sequence length="82" mass="9470">MYNGKVTVQYRNGILDPQAQAIHRAVKSLGYDSVQEVEQRKEFFLKLDCASKDQANKELDEICQKLLANPAIEDYEYTVEEE</sequence>
<keyword evidence="4 6" id="KW-0658">Purine biosynthesis</keyword>
<comment type="subcellular location">
    <subcellularLocation>
        <location evidence="6">Cytoplasm</location>
    </subcellularLocation>
</comment>
<reference evidence="7" key="2">
    <citation type="submission" date="2024-06" db="EMBL/GenBank/DDBJ databases">
        <authorList>
            <person name="Petrova K.O."/>
            <person name="Toshchakov S.V."/>
            <person name="Boltjanskaja Y.V."/>
            <person name="Kevbrin V.V."/>
        </authorList>
    </citation>
    <scope>NUCLEOTIDE SEQUENCE</scope>
    <source>
        <strain evidence="7">Z-710</strain>
    </source>
</reference>
<organism evidence="7">
    <name type="scientific">Proteinivorax hydrogeniformans</name>
    <dbReference type="NCBI Taxonomy" id="1826727"/>
    <lineage>
        <taxon>Bacteria</taxon>
        <taxon>Bacillati</taxon>
        <taxon>Bacillota</taxon>
        <taxon>Clostridia</taxon>
        <taxon>Eubacteriales</taxon>
        <taxon>Proteinivoracaceae</taxon>
        <taxon>Proteinivorax</taxon>
    </lineage>
</organism>
<dbReference type="Gene3D" id="3.30.1280.10">
    <property type="entry name" value="Phosphoribosylformylglycinamidine synthase subunit PurS"/>
    <property type="match status" value="1"/>
</dbReference>
<protein>
    <recommendedName>
        <fullName evidence="6">Phosphoribosylformylglycinamidine synthase subunit PurS</fullName>
        <shortName evidence="6">FGAM synthase</shortName>
        <ecNumber evidence="6">6.3.5.3</ecNumber>
    </recommendedName>
    <alternativeName>
        <fullName evidence="6">Formylglycinamide ribonucleotide amidotransferase subunit III</fullName>
        <shortName evidence="6">FGAR amidotransferase III</shortName>
        <shortName evidence="6">FGAR-AT III</shortName>
    </alternativeName>
    <alternativeName>
        <fullName evidence="6">Phosphoribosylformylglycinamidine synthase subunit III</fullName>
    </alternativeName>
</protein>
<gene>
    <name evidence="6 7" type="primary">purS</name>
    <name evidence="7" type="ORF">PRVXH_002347</name>
</gene>
<dbReference type="SUPFAM" id="SSF82697">
    <property type="entry name" value="PurS-like"/>
    <property type="match status" value="1"/>
</dbReference>
<dbReference type="NCBIfam" id="TIGR00302">
    <property type="entry name" value="phosphoribosylformylglycinamidine synthase subunit PurS"/>
    <property type="match status" value="1"/>
</dbReference>
<evidence type="ECO:0000256" key="1">
    <source>
        <dbReference type="ARBA" id="ARBA00022490"/>
    </source>
</evidence>
<evidence type="ECO:0000256" key="4">
    <source>
        <dbReference type="ARBA" id="ARBA00022755"/>
    </source>
</evidence>
<name>A0AAU8HS43_9FIRM</name>
<comment type="function">
    <text evidence="6">Part of the phosphoribosylformylglycinamidine synthase complex involved in the purines biosynthetic pathway. Catalyzes the ATP-dependent conversion of formylglycinamide ribonucleotide (FGAR) and glutamine to yield formylglycinamidine ribonucleotide (FGAM) and glutamate. The FGAM synthase complex is composed of three subunits. PurQ produces an ammonia molecule by converting glutamine to glutamate. PurL transfers the ammonia molecule to FGAR to form FGAM in an ATP-dependent manner. PurS interacts with PurQ and PurL and is thought to assist in the transfer of the ammonia molecule from PurQ to PurL.</text>
</comment>
<dbReference type="InterPro" id="IPR003850">
    <property type="entry name" value="PurS"/>
</dbReference>
<evidence type="ECO:0000256" key="5">
    <source>
        <dbReference type="ARBA" id="ARBA00022840"/>
    </source>
</evidence>
<comment type="similarity">
    <text evidence="6">Belongs to the PurS family.</text>
</comment>
<dbReference type="PANTHER" id="PTHR34696">
    <property type="entry name" value="PHOSPHORIBOSYLFORMYLGLYCINAMIDINE SYNTHASE SUBUNIT PURS"/>
    <property type="match status" value="1"/>
</dbReference>
<dbReference type="EC" id="6.3.5.3" evidence="6"/>
<dbReference type="NCBIfam" id="NF004630">
    <property type="entry name" value="PRK05974.1"/>
    <property type="match status" value="1"/>
</dbReference>
<dbReference type="InterPro" id="IPR036604">
    <property type="entry name" value="PurS-like_sf"/>
</dbReference>
<dbReference type="AlphaFoldDB" id="A0AAU8HS43"/>
<evidence type="ECO:0000313" key="7">
    <source>
        <dbReference type="EMBL" id="XCI28390.1"/>
    </source>
</evidence>
<evidence type="ECO:0000256" key="2">
    <source>
        <dbReference type="ARBA" id="ARBA00022598"/>
    </source>
</evidence>
<comment type="pathway">
    <text evidence="6">Purine metabolism; IMP biosynthesis via de novo pathway; 5-amino-1-(5-phospho-D-ribosyl)imidazole from N(2)-formyl-N(1)-(5-phospho-D-ribosyl)glycinamide: step 1/2.</text>
</comment>
<dbReference type="Pfam" id="PF02700">
    <property type="entry name" value="PurS"/>
    <property type="match status" value="1"/>
</dbReference>
<comment type="subunit">
    <text evidence="6">Part of the FGAM synthase complex composed of 1 PurL, 1 PurQ and 2 PurS subunits.</text>
</comment>